<dbReference type="EMBL" id="JAAAIN010000279">
    <property type="protein sequence ID" value="KAG0316865.1"/>
    <property type="molecule type" value="Genomic_DNA"/>
</dbReference>
<evidence type="ECO:0000313" key="2">
    <source>
        <dbReference type="Proteomes" id="UP000823405"/>
    </source>
</evidence>
<keyword evidence="2" id="KW-1185">Reference proteome</keyword>
<proteinExistence type="predicted"/>
<organism evidence="1 2">
    <name type="scientific">Linnemannia gamsii</name>
    <dbReference type="NCBI Taxonomy" id="64522"/>
    <lineage>
        <taxon>Eukaryota</taxon>
        <taxon>Fungi</taxon>
        <taxon>Fungi incertae sedis</taxon>
        <taxon>Mucoromycota</taxon>
        <taxon>Mortierellomycotina</taxon>
        <taxon>Mortierellomycetes</taxon>
        <taxon>Mortierellales</taxon>
        <taxon>Mortierellaceae</taxon>
        <taxon>Linnemannia</taxon>
    </lineage>
</organism>
<dbReference type="Proteomes" id="UP000823405">
    <property type="component" value="Unassembled WGS sequence"/>
</dbReference>
<evidence type="ECO:0008006" key="3">
    <source>
        <dbReference type="Google" id="ProtNLM"/>
    </source>
</evidence>
<dbReference type="Gene3D" id="2.120.10.80">
    <property type="entry name" value="Kelch-type beta propeller"/>
    <property type="match status" value="1"/>
</dbReference>
<reference evidence="1" key="1">
    <citation type="journal article" date="2020" name="Fungal Divers.">
        <title>Resolving the Mortierellaceae phylogeny through synthesis of multi-gene phylogenetics and phylogenomics.</title>
        <authorList>
            <person name="Vandepol N."/>
            <person name="Liber J."/>
            <person name="Desiro A."/>
            <person name="Na H."/>
            <person name="Kennedy M."/>
            <person name="Barry K."/>
            <person name="Grigoriev I.V."/>
            <person name="Miller A.N."/>
            <person name="O'Donnell K."/>
            <person name="Stajich J.E."/>
            <person name="Bonito G."/>
        </authorList>
    </citation>
    <scope>NUCLEOTIDE SEQUENCE</scope>
    <source>
        <strain evidence="1">NVP60</strain>
    </source>
</reference>
<comment type="caution">
    <text evidence="1">The sequence shown here is derived from an EMBL/GenBank/DDBJ whole genome shotgun (WGS) entry which is preliminary data.</text>
</comment>
<protein>
    <recommendedName>
        <fullName evidence="3">Galactose oxidase</fullName>
    </recommendedName>
</protein>
<dbReference type="SUPFAM" id="SSF50965">
    <property type="entry name" value="Galactose oxidase, central domain"/>
    <property type="match status" value="1"/>
</dbReference>
<evidence type="ECO:0000313" key="1">
    <source>
        <dbReference type="EMBL" id="KAG0316865.1"/>
    </source>
</evidence>
<dbReference type="OrthoDB" id="432528at2759"/>
<name>A0A9P6RGJ6_9FUNG</name>
<sequence>MAGSGLHAAADPTTEQVYIPGAGSSSWGSMMVHSFTTRLLSSGASYGSLSSGGPYNTFMWNEVRKTFIQYTGNVPTSYAFLEYSPSTSQWSKLITSGPTPPFRIRSCMVAAYSGTKMILFGGDDDATSSSANLFILDVRSMTWIEMACSIAGDNFIIWGECTTA</sequence>
<accession>A0A9P6RGJ6</accession>
<dbReference type="InterPro" id="IPR015915">
    <property type="entry name" value="Kelch-typ_b-propeller"/>
</dbReference>
<dbReference type="InterPro" id="IPR011043">
    <property type="entry name" value="Gal_Oxase/kelch_b-propeller"/>
</dbReference>
<dbReference type="AlphaFoldDB" id="A0A9P6RGJ6"/>
<gene>
    <name evidence="1" type="ORF">BGZ97_006278</name>
</gene>